<sequence>MAQGKHNLGKARKSRGSQRRKVNKTAKLKRKGGSGNCSERSKDVVAVTKAINRKNERIIAGKALTISGNDTFRMSDLCSKGKKENERQLAKRSKKENAANTMGGRLQKQLCKLGQMKK</sequence>
<name>A0A7R9ZNK4_9STRA</name>
<dbReference type="AlphaFoldDB" id="A0A7R9ZNK4"/>
<accession>A0A7R9ZNK4</accession>
<evidence type="ECO:0000313" key="2">
    <source>
        <dbReference type="EMBL" id="CAD8336975.1"/>
    </source>
</evidence>
<reference evidence="2" key="1">
    <citation type="submission" date="2021-01" db="EMBL/GenBank/DDBJ databases">
        <authorList>
            <person name="Corre E."/>
            <person name="Pelletier E."/>
            <person name="Niang G."/>
            <person name="Scheremetjew M."/>
            <person name="Finn R."/>
            <person name="Kale V."/>
            <person name="Holt S."/>
            <person name="Cochrane G."/>
            <person name="Meng A."/>
            <person name="Brown T."/>
            <person name="Cohen L."/>
        </authorList>
    </citation>
    <scope>NUCLEOTIDE SEQUENCE</scope>
    <source>
        <strain evidence="2">CCMP3328</strain>
    </source>
</reference>
<feature type="compositionally biased region" description="Basic residues" evidence="1">
    <location>
        <begin position="7"/>
        <end position="32"/>
    </location>
</feature>
<dbReference type="EMBL" id="HBEF01014540">
    <property type="protein sequence ID" value="CAD8336975.1"/>
    <property type="molecule type" value="Transcribed_RNA"/>
</dbReference>
<feature type="region of interest" description="Disordered" evidence="1">
    <location>
        <begin position="1"/>
        <end position="41"/>
    </location>
</feature>
<proteinExistence type="predicted"/>
<feature type="region of interest" description="Disordered" evidence="1">
    <location>
        <begin position="79"/>
        <end position="118"/>
    </location>
</feature>
<protein>
    <submittedName>
        <fullName evidence="2">Uncharacterized protein</fullName>
    </submittedName>
</protein>
<organism evidence="2">
    <name type="scientific">Craspedostauros australis</name>
    <dbReference type="NCBI Taxonomy" id="1486917"/>
    <lineage>
        <taxon>Eukaryota</taxon>
        <taxon>Sar</taxon>
        <taxon>Stramenopiles</taxon>
        <taxon>Ochrophyta</taxon>
        <taxon>Bacillariophyta</taxon>
        <taxon>Bacillariophyceae</taxon>
        <taxon>Bacillariophycidae</taxon>
        <taxon>Naviculales</taxon>
        <taxon>Naviculaceae</taxon>
        <taxon>Craspedostauros</taxon>
    </lineage>
</organism>
<evidence type="ECO:0000256" key="1">
    <source>
        <dbReference type="SAM" id="MobiDB-lite"/>
    </source>
</evidence>
<feature type="compositionally biased region" description="Basic and acidic residues" evidence="1">
    <location>
        <begin position="79"/>
        <end position="89"/>
    </location>
</feature>
<gene>
    <name evidence="2" type="ORF">CAUS1442_LOCUS9103</name>
</gene>